<dbReference type="EMBL" id="CP002000">
    <property type="protein sequence ID" value="ADJ49433.1"/>
    <property type="molecule type" value="Genomic_DNA"/>
</dbReference>
<name>A0A0H3DH30_AMYMU</name>
<dbReference type="OrthoDB" id="3855545at2"/>
<dbReference type="GeneID" id="92875350"/>
<proteinExistence type="predicted"/>
<reference evidence="1 2" key="1">
    <citation type="journal article" date="2010" name="Cell Res.">
        <title>Complete genome sequence of the rifamycin SV-producing Amycolatopsis mediterranei U32 revealed its genetic characteristics in phylogeny and metabolism.</title>
        <authorList>
            <person name="Zhao W."/>
            <person name="Zhong Y."/>
            <person name="Yuan H."/>
            <person name="Wang J."/>
            <person name="Zheng H."/>
            <person name="Wang Y."/>
            <person name="Cen X."/>
            <person name="Xu F."/>
            <person name="Bai J."/>
            <person name="Han X."/>
            <person name="Lu G."/>
            <person name="Zhu Y."/>
            <person name="Shao Z."/>
            <person name="Yan H."/>
            <person name="Li C."/>
            <person name="Peng N."/>
            <person name="Zhang Z."/>
            <person name="Zhang Y."/>
            <person name="Lin W."/>
            <person name="Fan Y."/>
            <person name="Qin Z."/>
            <person name="Hu Y."/>
            <person name="Zhu B."/>
            <person name="Wang S."/>
            <person name="Ding X."/>
            <person name="Zhao G.P."/>
        </authorList>
    </citation>
    <scope>NUCLEOTIDE SEQUENCE [LARGE SCALE GENOMIC DNA]</scope>
    <source>
        <strain evidence="2">U-32</strain>
    </source>
</reference>
<evidence type="ECO:0000313" key="2">
    <source>
        <dbReference type="Proteomes" id="UP000000328"/>
    </source>
</evidence>
<sequence length="83" mass="9355">MRCPVCGSERLGPLGELRAREDVFFSLMLTYAAPKFFSRTPRFAVGYGRACLDCGALTAFMNDEEREKLAEAADRLELPKYLD</sequence>
<gene>
    <name evidence="1" type="ordered locus">AMED_7725</name>
</gene>
<evidence type="ECO:0000313" key="1">
    <source>
        <dbReference type="EMBL" id="ADJ49433.1"/>
    </source>
</evidence>
<accession>A0A0H3DH30</accession>
<dbReference type="Proteomes" id="UP000000328">
    <property type="component" value="Chromosome"/>
</dbReference>
<dbReference type="KEGG" id="amd:AMED_7725"/>
<dbReference type="HOGENOM" id="CLU_2535221_0_0_11"/>
<dbReference type="PATRIC" id="fig|749927.5.peg.8028"/>
<dbReference type="AlphaFoldDB" id="A0A0H3DH30"/>
<dbReference type="RefSeq" id="WP_013229472.1">
    <property type="nucleotide sequence ID" value="NC_014318.1"/>
</dbReference>
<organism evidence="1 2">
    <name type="scientific">Amycolatopsis mediterranei (strain U-32)</name>
    <dbReference type="NCBI Taxonomy" id="749927"/>
    <lineage>
        <taxon>Bacteria</taxon>
        <taxon>Bacillati</taxon>
        <taxon>Actinomycetota</taxon>
        <taxon>Actinomycetes</taxon>
        <taxon>Pseudonocardiales</taxon>
        <taxon>Pseudonocardiaceae</taxon>
        <taxon>Amycolatopsis</taxon>
    </lineage>
</organism>
<protein>
    <submittedName>
        <fullName evidence="1">Uncharacterized protein</fullName>
    </submittedName>
</protein>